<sequence length="90" mass="10397">MKRLALALALVGAAGLSAPEAWSHDNDRNYWRNNNWNQNNWQNNNWNNCRRGNGFGIGNGNGNAYGHFKRGKRFKRFRNIGYGGLNRIFR</sequence>
<evidence type="ECO:0000256" key="1">
    <source>
        <dbReference type="SAM" id="SignalP"/>
    </source>
</evidence>
<gene>
    <name evidence="2" type="ORF">J0M35_16800</name>
</gene>
<dbReference type="EMBL" id="JAFLCK010000029">
    <property type="protein sequence ID" value="MBN8662029.1"/>
    <property type="molecule type" value="Genomic_DNA"/>
</dbReference>
<feature type="chain" id="PRO_5035198205" description="Sulfur globule protein CV1" evidence="1">
    <location>
        <begin position="24"/>
        <end position="90"/>
    </location>
</feature>
<accession>A0A8J7P9E0</accession>
<evidence type="ECO:0000313" key="3">
    <source>
        <dbReference type="Proteomes" id="UP000664277"/>
    </source>
</evidence>
<dbReference type="Proteomes" id="UP000664277">
    <property type="component" value="Unassembled WGS sequence"/>
</dbReference>
<dbReference type="AlphaFoldDB" id="A0A8J7P9E0"/>
<feature type="signal peptide" evidence="1">
    <location>
        <begin position="1"/>
        <end position="23"/>
    </location>
</feature>
<proteinExistence type="predicted"/>
<name>A0A8J7P9E0_9BACT</name>
<keyword evidence="1" id="KW-0732">Signal</keyword>
<organism evidence="2 3">
    <name type="scientific">Candidatus Obscuribacter phosphatis</name>
    <dbReference type="NCBI Taxonomy" id="1906157"/>
    <lineage>
        <taxon>Bacteria</taxon>
        <taxon>Bacillati</taxon>
        <taxon>Candidatus Melainabacteria</taxon>
        <taxon>Candidatus Obscuribacterales</taxon>
        <taxon>Candidatus Obscuribacteraceae</taxon>
        <taxon>Candidatus Obscuribacter</taxon>
    </lineage>
</organism>
<evidence type="ECO:0008006" key="4">
    <source>
        <dbReference type="Google" id="ProtNLM"/>
    </source>
</evidence>
<evidence type="ECO:0000313" key="2">
    <source>
        <dbReference type="EMBL" id="MBN8662029.1"/>
    </source>
</evidence>
<comment type="caution">
    <text evidence="2">The sequence shown here is derived from an EMBL/GenBank/DDBJ whole genome shotgun (WGS) entry which is preliminary data.</text>
</comment>
<reference evidence="2" key="1">
    <citation type="submission" date="2021-02" db="EMBL/GenBank/DDBJ databases">
        <title>Genome-Resolved Metagenomics of a Microbial Community Performing Photosynthetic Biological Nutrient Removal.</title>
        <authorList>
            <person name="Mcdaniel E.A."/>
        </authorList>
    </citation>
    <scope>NUCLEOTIDE SEQUENCE</scope>
    <source>
        <strain evidence="2">UWPOB_OBS1</strain>
    </source>
</reference>
<protein>
    <recommendedName>
        <fullName evidence="4">Sulfur globule protein CV1</fullName>
    </recommendedName>
</protein>